<dbReference type="Proteomes" id="UP000499080">
    <property type="component" value="Unassembled WGS sequence"/>
</dbReference>
<dbReference type="AlphaFoldDB" id="A0A4Y2UW05"/>
<keyword evidence="2" id="KW-1185">Reference proteome</keyword>
<protein>
    <submittedName>
        <fullName evidence="1">Uncharacterized protein</fullName>
    </submittedName>
</protein>
<dbReference type="EMBL" id="BGPR01040839">
    <property type="protein sequence ID" value="GBO17033.1"/>
    <property type="molecule type" value="Genomic_DNA"/>
</dbReference>
<comment type="caution">
    <text evidence="1">The sequence shown here is derived from an EMBL/GenBank/DDBJ whole genome shotgun (WGS) entry which is preliminary data.</text>
</comment>
<sequence>MFSNTALSSFEITYIAHSYFALTYFPTDYSTSKNTPRAKTLLGLHNSCGWQSSIPFSGHAEMITEKKCCLKPEQATPWYFRMELTS</sequence>
<accession>A0A4Y2UW05</accession>
<name>A0A4Y2UW05_ARAVE</name>
<proteinExistence type="predicted"/>
<evidence type="ECO:0000313" key="2">
    <source>
        <dbReference type="Proteomes" id="UP000499080"/>
    </source>
</evidence>
<organism evidence="1 2">
    <name type="scientific">Araneus ventricosus</name>
    <name type="common">Orbweaver spider</name>
    <name type="synonym">Epeira ventricosa</name>
    <dbReference type="NCBI Taxonomy" id="182803"/>
    <lineage>
        <taxon>Eukaryota</taxon>
        <taxon>Metazoa</taxon>
        <taxon>Ecdysozoa</taxon>
        <taxon>Arthropoda</taxon>
        <taxon>Chelicerata</taxon>
        <taxon>Arachnida</taxon>
        <taxon>Araneae</taxon>
        <taxon>Araneomorphae</taxon>
        <taxon>Entelegynae</taxon>
        <taxon>Araneoidea</taxon>
        <taxon>Araneidae</taxon>
        <taxon>Araneus</taxon>
    </lineage>
</organism>
<evidence type="ECO:0000313" key="1">
    <source>
        <dbReference type="EMBL" id="GBO17033.1"/>
    </source>
</evidence>
<gene>
    <name evidence="1" type="ORF">AVEN_80580_1</name>
</gene>
<reference evidence="1 2" key="1">
    <citation type="journal article" date="2019" name="Sci. Rep.">
        <title>Orb-weaving spider Araneus ventricosus genome elucidates the spidroin gene catalogue.</title>
        <authorList>
            <person name="Kono N."/>
            <person name="Nakamura H."/>
            <person name="Ohtoshi R."/>
            <person name="Moran D.A.P."/>
            <person name="Shinohara A."/>
            <person name="Yoshida Y."/>
            <person name="Fujiwara M."/>
            <person name="Mori M."/>
            <person name="Tomita M."/>
            <person name="Arakawa K."/>
        </authorList>
    </citation>
    <scope>NUCLEOTIDE SEQUENCE [LARGE SCALE GENOMIC DNA]</scope>
</reference>